<evidence type="ECO:0000313" key="1">
    <source>
        <dbReference type="EnsemblPlants" id="Kaladp0039s0403.1.v1.1.CDS.1"/>
    </source>
</evidence>
<dbReference type="AlphaFoldDB" id="A0A7N0TKL0"/>
<protein>
    <submittedName>
        <fullName evidence="1">Uncharacterized protein</fullName>
    </submittedName>
</protein>
<dbReference type="EnsemblPlants" id="Kaladp0039s0403.1.v1.1">
    <property type="protein sequence ID" value="Kaladp0039s0403.1.v1.1.CDS.1"/>
    <property type="gene ID" value="Kaladp0039s0403.v1.1"/>
</dbReference>
<name>A0A7N0TKL0_KALFE</name>
<proteinExistence type="predicted"/>
<accession>A0A7N0TKL0</accession>
<organism evidence="1 2">
    <name type="scientific">Kalanchoe fedtschenkoi</name>
    <name type="common">Lavender scallops</name>
    <name type="synonym">South American air plant</name>
    <dbReference type="NCBI Taxonomy" id="63787"/>
    <lineage>
        <taxon>Eukaryota</taxon>
        <taxon>Viridiplantae</taxon>
        <taxon>Streptophyta</taxon>
        <taxon>Embryophyta</taxon>
        <taxon>Tracheophyta</taxon>
        <taxon>Spermatophyta</taxon>
        <taxon>Magnoliopsida</taxon>
        <taxon>eudicotyledons</taxon>
        <taxon>Gunneridae</taxon>
        <taxon>Pentapetalae</taxon>
        <taxon>Saxifragales</taxon>
        <taxon>Crassulaceae</taxon>
        <taxon>Kalanchoe</taxon>
    </lineage>
</organism>
<dbReference type="Proteomes" id="UP000594263">
    <property type="component" value="Unplaced"/>
</dbReference>
<reference evidence="1" key="1">
    <citation type="submission" date="2021-01" db="UniProtKB">
        <authorList>
            <consortium name="EnsemblPlants"/>
        </authorList>
    </citation>
    <scope>IDENTIFICATION</scope>
</reference>
<dbReference type="Gramene" id="Kaladp0039s0403.1.v1.1">
    <property type="protein sequence ID" value="Kaladp0039s0403.1.v1.1.CDS.1"/>
    <property type="gene ID" value="Kaladp0039s0403.v1.1"/>
</dbReference>
<evidence type="ECO:0000313" key="2">
    <source>
        <dbReference type="Proteomes" id="UP000594263"/>
    </source>
</evidence>
<sequence>MPHSLFRFKNHKVRETDGHTKCICGTWVVINQSNEICLSSHLCSNPYRRPCIGISFSQVRRYGIIIHIFCSPKRALSFSRHACVGTPDVQYACDHLWIYIVIFGTRCLSISDYNCLLCWHQALTSILPYPFFFSSYQSIRTNTLVGP</sequence>
<keyword evidence="2" id="KW-1185">Reference proteome</keyword>